<name>A0A195BN06_9HYME</name>
<keyword evidence="2" id="KW-1185">Reference proteome</keyword>
<sequence>EITSKRFLNQSFNFSYMFDLMPKWLKPDFKSDTIDFRKVPSVQMGRYSSQIVYSPRTRSSLEFSWDLNAIENSNNSIGTETNGTVLIDVHVWYCILKEAGVIKQNQIIREEGIKYCMSILDKKDWNICHTKVVDCLDNEYRKLGSNIKENDKAYCQITCIILKGVTSITHSTSYSDVQRLDDVSKMSRYVWQTSFEDVPSLNIQMDVVDVQ</sequence>
<dbReference type="EMBL" id="KQ976440">
    <property type="protein sequence ID" value="KYM86547.1"/>
    <property type="molecule type" value="Genomic_DNA"/>
</dbReference>
<dbReference type="AlphaFoldDB" id="A0A195BN06"/>
<gene>
    <name evidence="1" type="ORF">ALC53_04008</name>
</gene>
<protein>
    <submittedName>
        <fullName evidence="1">Uncharacterized protein</fullName>
    </submittedName>
</protein>
<reference evidence="1 2" key="1">
    <citation type="submission" date="2015-09" db="EMBL/GenBank/DDBJ databases">
        <title>Atta colombica WGS genome.</title>
        <authorList>
            <person name="Nygaard S."/>
            <person name="Hu H."/>
            <person name="Boomsma J."/>
            <person name="Zhang G."/>
        </authorList>
    </citation>
    <scope>NUCLEOTIDE SEQUENCE [LARGE SCALE GENOMIC DNA]</scope>
    <source>
        <strain evidence="1">Treedump-2</strain>
        <tissue evidence="1">Whole body</tissue>
    </source>
</reference>
<proteinExistence type="predicted"/>
<evidence type="ECO:0000313" key="1">
    <source>
        <dbReference type="EMBL" id="KYM86547.1"/>
    </source>
</evidence>
<organism evidence="1 2">
    <name type="scientific">Atta colombica</name>
    <dbReference type="NCBI Taxonomy" id="520822"/>
    <lineage>
        <taxon>Eukaryota</taxon>
        <taxon>Metazoa</taxon>
        <taxon>Ecdysozoa</taxon>
        <taxon>Arthropoda</taxon>
        <taxon>Hexapoda</taxon>
        <taxon>Insecta</taxon>
        <taxon>Pterygota</taxon>
        <taxon>Neoptera</taxon>
        <taxon>Endopterygota</taxon>
        <taxon>Hymenoptera</taxon>
        <taxon>Apocrita</taxon>
        <taxon>Aculeata</taxon>
        <taxon>Formicoidea</taxon>
        <taxon>Formicidae</taxon>
        <taxon>Myrmicinae</taxon>
        <taxon>Atta</taxon>
    </lineage>
</organism>
<evidence type="ECO:0000313" key="2">
    <source>
        <dbReference type="Proteomes" id="UP000078540"/>
    </source>
</evidence>
<accession>A0A195BN06</accession>
<dbReference type="Gene3D" id="1.10.238.190">
    <property type="match status" value="1"/>
</dbReference>
<feature type="non-terminal residue" evidence="1">
    <location>
        <position position="1"/>
    </location>
</feature>
<dbReference type="Proteomes" id="UP000078540">
    <property type="component" value="Unassembled WGS sequence"/>
</dbReference>
<dbReference type="InterPro" id="IPR038211">
    <property type="entry name" value="Ant_venon_allerg_soli_2/4_sf"/>
</dbReference>